<dbReference type="AlphaFoldDB" id="A0A8S4PU23"/>
<evidence type="ECO:0000256" key="14">
    <source>
        <dbReference type="SAM" id="MobiDB-lite"/>
    </source>
</evidence>
<comment type="similarity">
    <text evidence="2 13">Belongs to the sodium:solute symporter (SSF) (TC 2.A.21) family.</text>
</comment>
<gene>
    <name evidence="16" type="ORF">OFUS_LOCUS21826</name>
</gene>
<evidence type="ECO:0000256" key="3">
    <source>
        <dbReference type="ARBA" id="ARBA00022448"/>
    </source>
</evidence>
<feature type="transmembrane region" description="Helical" evidence="15">
    <location>
        <begin position="150"/>
        <end position="172"/>
    </location>
</feature>
<evidence type="ECO:0000256" key="5">
    <source>
        <dbReference type="ARBA" id="ARBA00022847"/>
    </source>
</evidence>
<feature type="transmembrane region" description="Helical" evidence="15">
    <location>
        <begin position="46"/>
        <end position="66"/>
    </location>
</feature>
<keyword evidence="12" id="KW-0739">Sodium transport</keyword>
<evidence type="ECO:0000256" key="6">
    <source>
        <dbReference type="ARBA" id="ARBA00022979"/>
    </source>
</evidence>
<feature type="transmembrane region" description="Helical" evidence="15">
    <location>
        <begin position="425"/>
        <end position="443"/>
    </location>
</feature>
<evidence type="ECO:0000256" key="15">
    <source>
        <dbReference type="SAM" id="Phobius"/>
    </source>
</evidence>
<feature type="transmembrane region" description="Helical" evidence="15">
    <location>
        <begin position="228"/>
        <end position="246"/>
    </location>
</feature>
<accession>A0A8S4PU23</accession>
<feature type="transmembrane region" description="Helical" evidence="15">
    <location>
        <begin position="267"/>
        <end position="289"/>
    </location>
</feature>
<proteinExistence type="inferred from homology"/>
<dbReference type="GO" id="GO:0008292">
    <property type="term" value="P:acetylcholine biosynthetic process"/>
    <property type="evidence" value="ECO:0007669"/>
    <property type="project" value="TreeGrafter"/>
</dbReference>
<feature type="transmembrane region" description="Helical" evidence="15">
    <location>
        <begin position="323"/>
        <end position="348"/>
    </location>
</feature>
<evidence type="ECO:0000256" key="1">
    <source>
        <dbReference type="ARBA" id="ARBA00004141"/>
    </source>
</evidence>
<feature type="transmembrane region" description="Helical" evidence="15">
    <location>
        <begin position="369"/>
        <end position="390"/>
    </location>
</feature>
<dbReference type="PANTHER" id="PTHR45897:SF4">
    <property type="entry name" value="HIGH-AFFINITY CHOLINE TRANSPORTER 1"/>
    <property type="match status" value="1"/>
</dbReference>
<feature type="transmembrane region" description="Helical" evidence="15">
    <location>
        <begin position="117"/>
        <end position="138"/>
    </location>
</feature>
<comment type="subcellular location">
    <subcellularLocation>
        <location evidence="1">Membrane</location>
        <topology evidence="1">Multi-pass membrane protein</topology>
    </subcellularLocation>
</comment>
<keyword evidence="10 15" id="KW-0472">Membrane</keyword>
<keyword evidence="5" id="KW-0769">Symport</keyword>
<dbReference type="GO" id="GO:0005307">
    <property type="term" value="F:choline:sodium symporter activity"/>
    <property type="evidence" value="ECO:0007669"/>
    <property type="project" value="TreeGrafter"/>
</dbReference>
<keyword evidence="3" id="KW-0813">Transport</keyword>
<feature type="transmembrane region" description="Helical" evidence="15">
    <location>
        <begin position="184"/>
        <end position="202"/>
    </location>
</feature>
<evidence type="ECO:0000256" key="4">
    <source>
        <dbReference type="ARBA" id="ARBA00022692"/>
    </source>
</evidence>
<keyword evidence="6" id="KW-0530">Neurotransmitter biosynthesis</keyword>
<dbReference type="Proteomes" id="UP000749559">
    <property type="component" value="Unassembled WGS sequence"/>
</dbReference>
<feature type="transmembrane region" description="Helical" evidence="15">
    <location>
        <begin position="396"/>
        <end position="418"/>
    </location>
</feature>
<reference evidence="16" key="1">
    <citation type="submission" date="2022-03" db="EMBL/GenBank/DDBJ databases">
        <authorList>
            <person name="Martin C."/>
        </authorList>
    </citation>
    <scope>NUCLEOTIDE SEQUENCE</scope>
</reference>
<comment type="caution">
    <text evidence="16">The sequence shown here is derived from an EMBL/GenBank/DDBJ whole genome shotgun (WGS) entry which is preliminary data.</text>
</comment>
<evidence type="ECO:0000313" key="16">
    <source>
        <dbReference type="EMBL" id="CAH1797562.1"/>
    </source>
</evidence>
<evidence type="ECO:0000256" key="9">
    <source>
        <dbReference type="ARBA" id="ARBA00023065"/>
    </source>
</evidence>
<feature type="transmembrane region" description="Helical" evidence="15">
    <location>
        <begin position="72"/>
        <end position="97"/>
    </location>
</feature>
<feature type="transmembrane region" description="Helical" evidence="15">
    <location>
        <begin position="463"/>
        <end position="489"/>
    </location>
</feature>
<feature type="region of interest" description="Disordered" evidence="14">
    <location>
        <begin position="510"/>
        <end position="547"/>
    </location>
</feature>
<dbReference type="GO" id="GO:0005886">
    <property type="term" value="C:plasma membrane"/>
    <property type="evidence" value="ECO:0007669"/>
    <property type="project" value="TreeGrafter"/>
</dbReference>
<keyword evidence="17" id="KW-1185">Reference proteome</keyword>
<dbReference type="Gene3D" id="1.20.1730.10">
    <property type="entry name" value="Sodium/glucose cotransporter"/>
    <property type="match status" value="1"/>
</dbReference>
<dbReference type="InterPro" id="IPR001734">
    <property type="entry name" value="Na/solute_symporter"/>
</dbReference>
<evidence type="ECO:0000256" key="7">
    <source>
        <dbReference type="ARBA" id="ARBA00022989"/>
    </source>
</evidence>
<evidence type="ECO:0000313" key="17">
    <source>
        <dbReference type="Proteomes" id="UP000749559"/>
    </source>
</evidence>
<evidence type="ECO:0000256" key="12">
    <source>
        <dbReference type="ARBA" id="ARBA00023201"/>
    </source>
</evidence>
<sequence length="547" mass="58778">MVDTAGVVVLAVFYILILVVGILAAKCFKPKNVSETERSLVAGRQLNLGVGIVSLTATCVGGGFLSGFAESVALYGVIWMLMPIGMMLGYFISAYFYGGVMRKRKYLTMLDPFYDRYGGIATAILFLVTLLADVLWTASILTALGSSLSVIIEVDFVVSVVVSAAVAVCYTMFGQMISVSYTDVLQLAFITIGLGIAIPFAATNDNVDLSSLSETPARWLGTIEPIQIGSYIDLVIAVWIFGSLPWQVNIQRFLSMKSVRDAKIMGVIGGIAVAIIGVAPVAIGVIGIATDWNSTSYGVDPIKANMSSMVLPVVLYHLTPRPVAVIALCAVTAAVMSSIDSGILGSSAMFTQNVYSVIRKKASSREQMVIRQVTTVILGAISSLISIYGGNTVIGLYYLSADIAVVLLIPTLTCSMYIEVANGYGALFGSGLGLVLILGKGIPSLNLHAFISYPPYHDKESVFPIRILCTIVATLTIVIISYLTNIMFLKGFMSRKYDILNQFSTASTDDMEREVESNRNSVGYGEDHNTTSYSYENPLEVNDNTKL</sequence>
<evidence type="ECO:0008006" key="18">
    <source>
        <dbReference type="Google" id="ProtNLM"/>
    </source>
</evidence>
<name>A0A8S4PU23_OWEFU</name>
<evidence type="ECO:0000256" key="13">
    <source>
        <dbReference type="RuleBase" id="RU362091"/>
    </source>
</evidence>
<keyword evidence="7 15" id="KW-1133">Transmembrane helix</keyword>
<dbReference type="InterPro" id="IPR038377">
    <property type="entry name" value="Na/Glc_symporter_sf"/>
</dbReference>
<dbReference type="InterPro" id="IPR052244">
    <property type="entry name" value="Choline_transporter"/>
</dbReference>
<dbReference type="Pfam" id="PF00474">
    <property type="entry name" value="SSF"/>
    <property type="match status" value="1"/>
</dbReference>
<keyword evidence="4 15" id="KW-0812">Transmembrane</keyword>
<dbReference type="PROSITE" id="PS50283">
    <property type="entry name" value="NA_SOLUT_SYMP_3"/>
    <property type="match status" value="1"/>
</dbReference>
<keyword evidence="11" id="KW-0325">Glycoprotein</keyword>
<evidence type="ECO:0000256" key="10">
    <source>
        <dbReference type="ARBA" id="ARBA00023136"/>
    </source>
</evidence>
<organism evidence="16 17">
    <name type="scientific">Owenia fusiformis</name>
    <name type="common">Polychaete worm</name>
    <dbReference type="NCBI Taxonomy" id="6347"/>
    <lineage>
        <taxon>Eukaryota</taxon>
        <taxon>Metazoa</taxon>
        <taxon>Spiralia</taxon>
        <taxon>Lophotrochozoa</taxon>
        <taxon>Annelida</taxon>
        <taxon>Polychaeta</taxon>
        <taxon>Sedentaria</taxon>
        <taxon>Canalipalpata</taxon>
        <taxon>Sabellida</taxon>
        <taxon>Oweniida</taxon>
        <taxon>Oweniidae</taxon>
        <taxon>Owenia</taxon>
    </lineage>
</organism>
<keyword evidence="8" id="KW-0915">Sodium</keyword>
<dbReference type="PANTHER" id="PTHR45897">
    <property type="entry name" value="HIGH-AFFINITY CHOLINE TRANSPORTER 1"/>
    <property type="match status" value="1"/>
</dbReference>
<dbReference type="OrthoDB" id="546820at2759"/>
<evidence type="ECO:0000256" key="2">
    <source>
        <dbReference type="ARBA" id="ARBA00006434"/>
    </source>
</evidence>
<evidence type="ECO:0000256" key="11">
    <source>
        <dbReference type="ARBA" id="ARBA00023180"/>
    </source>
</evidence>
<dbReference type="EMBL" id="CAIIXF020000010">
    <property type="protein sequence ID" value="CAH1797562.1"/>
    <property type="molecule type" value="Genomic_DNA"/>
</dbReference>
<keyword evidence="9" id="KW-0406">Ion transport</keyword>
<protein>
    <recommendedName>
        <fullName evidence="18">High-affinity choline transporter 1</fullName>
    </recommendedName>
</protein>
<feature type="transmembrane region" description="Helical" evidence="15">
    <location>
        <begin position="6"/>
        <end position="25"/>
    </location>
</feature>
<evidence type="ECO:0000256" key="8">
    <source>
        <dbReference type="ARBA" id="ARBA00023053"/>
    </source>
</evidence>
<dbReference type="CDD" id="cd11474">
    <property type="entry name" value="SLC5sbd_CHT"/>
    <property type="match status" value="1"/>
</dbReference>